<reference evidence="4 5" key="1">
    <citation type="submission" date="2021-02" db="EMBL/GenBank/DDBJ databases">
        <title>Plant Genome Project.</title>
        <authorList>
            <person name="Zhang R.-G."/>
        </authorList>
    </citation>
    <scope>NUCLEOTIDE SEQUENCE [LARGE SCALE GENOMIC DNA]</scope>
    <source>
        <tissue evidence="4">Leaves</tissue>
    </source>
</reference>
<evidence type="ECO:0000256" key="2">
    <source>
        <dbReference type="ARBA" id="ARBA00022786"/>
    </source>
</evidence>
<sequence>MNLPSKNWAKRIQEEWKILENDLPDTIFVRVYESRMDLLRAVIIGAEGTPYYDGLFSFDVFFPSGYLNVPPVCPSLLNTWSGNKNEKWIPSMSTMLQVLVFIQVLILNQKPYFNEPGYASWNATVSHKPRNKSSKLTLRASLPLPARAEGFETLYRANIHCIDSEGVQYRFCRSI</sequence>
<keyword evidence="1" id="KW-0808">Transferase</keyword>
<evidence type="ECO:0000313" key="5">
    <source>
        <dbReference type="Proteomes" id="UP000827721"/>
    </source>
</evidence>
<evidence type="ECO:0000259" key="3">
    <source>
        <dbReference type="PROSITE" id="PS50127"/>
    </source>
</evidence>
<dbReference type="Pfam" id="PF00179">
    <property type="entry name" value="UQ_con"/>
    <property type="match status" value="1"/>
</dbReference>
<organism evidence="4 5">
    <name type="scientific">Xanthoceras sorbifolium</name>
    <dbReference type="NCBI Taxonomy" id="99658"/>
    <lineage>
        <taxon>Eukaryota</taxon>
        <taxon>Viridiplantae</taxon>
        <taxon>Streptophyta</taxon>
        <taxon>Embryophyta</taxon>
        <taxon>Tracheophyta</taxon>
        <taxon>Spermatophyta</taxon>
        <taxon>Magnoliopsida</taxon>
        <taxon>eudicotyledons</taxon>
        <taxon>Gunneridae</taxon>
        <taxon>Pentapetalae</taxon>
        <taxon>rosids</taxon>
        <taxon>malvids</taxon>
        <taxon>Sapindales</taxon>
        <taxon>Sapindaceae</taxon>
        <taxon>Xanthoceroideae</taxon>
        <taxon>Xanthoceras</taxon>
    </lineage>
</organism>
<keyword evidence="2" id="KW-0833">Ubl conjugation pathway</keyword>
<dbReference type="InterPro" id="IPR016135">
    <property type="entry name" value="UBQ-conjugating_enzyme/RWD"/>
</dbReference>
<keyword evidence="5" id="KW-1185">Reference proteome</keyword>
<evidence type="ECO:0000256" key="1">
    <source>
        <dbReference type="ARBA" id="ARBA00022679"/>
    </source>
</evidence>
<dbReference type="PANTHER" id="PTHR46116">
    <property type="entry name" value="(E3-INDEPENDENT) E2 UBIQUITIN-CONJUGATING ENZYME"/>
    <property type="match status" value="1"/>
</dbReference>
<dbReference type="SUPFAM" id="SSF54495">
    <property type="entry name" value="UBC-like"/>
    <property type="match status" value="1"/>
</dbReference>
<dbReference type="PROSITE" id="PS50127">
    <property type="entry name" value="UBC_2"/>
    <property type="match status" value="1"/>
</dbReference>
<dbReference type="Gene3D" id="3.10.110.10">
    <property type="entry name" value="Ubiquitin Conjugating Enzyme"/>
    <property type="match status" value="2"/>
</dbReference>
<dbReference type="EMBL" id="JAFEMO010000003">
    <property type="protein sequence ID" value="KAH7573410.1"/>
    <property type="molecule type" value="Genomic_DNA"/>
</dbReference>
<protein>
    <recommendedName>
        <fullName evidence="3">UBC core domain-containing protein</fullName>
    </recommendedName>
</protein>
<feature type="domain" description="UBC core" evidence="3">
    <location>
        <begin position="7"/>
        <end position="175"/>
    </location>
</feature>
<dbReference type="PANTHER" id="PTHR46116:SF41">
    <property type="entry name" value="UBIQUITIN-CONJUGATING ENZYME E2 25-RELATED"/>
    <property type="match status" value="1"/>
</dbReference>
<comment type="caution">
    <text evidence="4">The sequence shown here is derived from an EMBL/GenBank/DDBJ whole genome shotgun (WGS) entry which is preliminary data.</text>
</comment>
<proteinExistence type="predicted"/>
<dbReference type="SMART" id="SM00212">
    <property type="entry name" value="UBCc"/>
    <property type="match status" value="1"/>
</dbReference>
<dbReference type="InterPro" id="IPR000608">
    <property type="entry name" value="UBC"/>
</dbReference>
<gene>
    <name evidence="4" type="ORF">JRO89_XS03G0143900</name>
</gene>
<dbReference type="Proteomes" id="UP000827721">
    <property type="component" value="Unassembled WGS sequence"/>
</dbReference>
<evidence type="ECO:0000313" key="4">
    <source>
        <dbReference type="EMBL" id="KAH7573410.1"/>
    </source>
</evidence>
<accession>A0ABQ8I9U4</accession>
<name>A0ABQ8I9U4_9ROSI</name>